<dbReference type="Proteomes" id="UP001341840">
    <property type="component" value="Unassembled WGS sequence"/>
</dbReference>
<sequence>MVRAKQVDKRARTESSGPPSPPRLSQLPEDDWFENDDERISYRERFSQKMVLKPRYIGDDVLPNEKFPEFWRLIDLQGLRQFLFMNVGYYPRFVAAASTTLFLQDSFDDEGRGTFFLNFKLVERTFQTNLTRLATDWGLKDEGTTFKGGSNPHGSWNEFDKLDSMRELRLEPASAGKYSISKMTTDHRLLLFALSYVLLPQRSNHGKTTEEELIILWAMVKGKQIHWPYLMANKMQSYSGGAAEDEAEGAAEGVAADADVQMADAPPHIEAGTSSQVPTGTAVPPRSQSDAMEFMMRSIGELRTMVVEGFTQLSDRVDSLDITLASHGIEIRSLREEVLKSRGEVPVVEATVQPGDAPAEVDREPSVTVPASQDDTTAQD</sequence>
<protein>
    <submittedName>
        <fullName evidence="2">Uncharacterized protein</fullName>
    </submittedName>
</protein>
<gene>
    <name evidence="2" type="ORF">PIB30_061239</name>
</gene>
<dbReference type="EMBL" id="JASCZI010151587">
    <property type="protein sequence ID" value="MED6173607.1"/>
    <property type="molecule type" value="Genomic_DNA"/>
</dbReference>
<keyword evidence="3" id="KW-1185">Reference proteome</keyword>
<name>A0ABU6VKZ2_9FABA</name>
<evidence type="ECO:0000313" key="2">
    <source>
        <dbReference type="EMBL" id="MED6173607.1"/>
    </source>
</evidence>
<evidence type="ECO:0000256" key="1">
    <source>
        <dbReference type="SAM" id="MobiDB-lite"/>
    </source>
</evidence>
<proteinExistence type="predicted"/>
<feature type="region of interest" description="Disordered" evidence="1">
    <location>
        <begin position="351"/>
        <end position="380"/>
    </location>
</feature>
<feature type="compositionally biased region" description="Polar residues" evidence="1">
    <location>
        <begin position="369"/>
        <end position="380"/>
    </location>
</feature>
<evidence type="ECO:0000313" key="3">
    <source>
        <dbReference type="Proteomes" id="UP001341840"/>
    </source>
</evidence>
<feature type="region of interest" description="Disordered" evidence="1">
    <location>
        <begin position="268"/>
        <end position="287"/>
    </location>
</feature>
<accession>A0ABU6VKZ2</accession>
<organism evidence="2 3">
    <name type="scientific">Stylosanthes scabra</name>
    <dbReference type="NCBI Taxonomy" id="79078"/>
    <lineage>
        <taxon>Eukaryota</taxon>
        <taxon>Viridiplantae</taxon>
        <taxon>Streptophyta</taxon>
        <taxon>Embryophyta</taxon>
        <taxon>Tracheophyta</taxon>
        <taxon>Spermatophyta</taxon>
        <taxon>Magnoliopsida</taxon>
        <taxon>eudicotyledons</taxon>
        <taxon>Gunneridae</taxon>
        <taxon>Pentapetalae</taxon>
        <taxon>rosids</taxon>
        <taxon>fabids</taxon>
        <taxon>Fabales</taxon>
        <taxon>Fabaceae</taxon>
        <taxon>Papilionoideae</taxon>
        <taxon>50 kb inversion clade</taxon>
        <taxon>dalbergioids sensu lato</taxon>
        <taxon>Dalbergieae</taxon>
        <taxon>Pterocarpus clade</taxon>
        <taxon>Stylosanthes</taxon>
    </lineage>
</organism>
<reference evidence="2 3" key="1">
    <citation type="journal article" date="2023" name="Plants (Basel)">
        <title>Bridging the Gap: Combining Genomics and Transcriptomics Approaches to Understand Stylosanthes scabra, an Orphan Legume from the Brazilian Caatinga.</title>
        <authorList>
            <person name="Ferreira-Neto J.R.C."/>
            <person name="da Silva M.D."/>
            <person name="Binneck E."/>
            <person name="de Melo N.F."/>
            <person name="da Silva R.H."/>
            <person name="de Melo A.L.T.M."/>
            <person name="Pandolfi V."/>
            <person name="Bustamante F.O."/>
            <person name="Brasileiro-Vidal A.C."/>
            <person name="Benko-Iseppon A.M."/>
        </authorList>
    </citation>
    <scope>NUCLEOTIDE SEQUENCE [LARGE SCALE GENOMIC DNA]</scope>
    <source>
        <tissue evidence="2">Leaves</tissue>
    </source>
</reference>
<feature type="compositionally biased region" description="Basic and acidic residues" evidence="1">
    <location>
        <begin position="1"/>
        <end position="13"/>
    </location>
</feature>
<feature type="region of interest" description="Disordered" evidence="1">
    <location>
        <begin position="1"/>
        <end position="30"/>
    </location>
</feature>
<comment type="caution">
    <text evidence="2">The sequence shown here is derived from an EMBL/GenBank/DDBJ whole genome shotgun (WGS) entry which is preliminary data.</text>
</comment>